<dbReference type="InterPro" id="IPR052165">
    <property type="entry name" value="Membrane_assoc_protease"/>
</dbReference>
<dbReference type="GO" id="GO:0005886">
    <property type="term" value="C:plasma membrane"/>
    <property type="evidence" value="ECO:0007669"/>
    <property type="project" value="TreeGrafter"/>
</dbReference>
<dbReference type="EMBL" id="LT629791">
    <property type="protein sequence ID" value="SDU52665.1"/>
    <property type="molecule type" value="Genomic_DNA"/>
</dbReference>
<keyword evidence="2 5" id="KW-0812">Transmembrane</keyword>
<dbReference type="RefSeq" id="WP_052762399.1">
    <property type="nucleotide sequence ID" value="NZ_KQ061226.1"/>
</dbReference>
<dbReference type="Gene3D" id="2.40.50.140">
    <property type="entry name" value="Nucleic acid-binding proteins"/>
    <property type="match status" value="1"/>
</dbReference>
<protein>
    <submittedName>
        <fullName evidence="7">Membrane protein implicated in regulation of membrane protease activity</fullName>
    </submittedName>
</protein>
<dbReference type="Pfam" id="PF01957">
    <property type="entry name" value="NfeD"/>
    <property type="match status" value="1"/>
</dbReference>
<dbReference type="OrthoDB" id="9792945at2"/>
<keyword evidence="7" id="KW-0645">Protease</keyword>
<feature type="transmembrane region" description="Helical" evidence="5">
    <location>
        <begin position="12"/>
        <end position="29"/>
    </location>
</feature>
<feature type="transmembrane region" description="Helical" evidence="5">
    <location>
        <begin position="56"/>
        <end position="74"/>
    </location>
</feature>
<evidence type="ECO:0000313" key="7">
    <source>
        <dbReference type="EMBL" id="SDU52665.1"/>
    </source>
</evidence>
<reference evidence="8" key="1">
    <citation type="submission" date="2016-10" db="EMBL/GenBank/DDBJ databases">
        <authorList>
            <person name="Varghese N."/>
            <person name="Submissions S."/>
        </authorList>
    </citation>
    <scope>NUCLEOTIDE SEQUENCE [LARGE SCALE GENOMIC DNA]</scope>
    <source>
        <strain evidence="8">DSM 45079</strain>
    </source>
</reference>
<evidence type="ECO:0000256" key="4">
    <source>
        <dbReference type="ARBA" id="ARBA00023136"/>
    </source>
</evidence>
<evidence type="ECO:0000256" key="1">
    <source>
        <dbReference type="ARBA" id="ARBA00004141"/>
    </source>
</evidence>
<gene>
    <name evidence="7" type="ORF">SAMN04488563_2418</name>
</gene>
<evidence type="ECO:0000256" key="5">
    <source>
        <dbReference type="SAM" id="Phobius"/>
    </source>
</evidence>
<evidence type="ECO:0000313" key="8">
    <source>
        <dbReference type="Proteomes" id="UP000182977"/>
    </source>
</evidence>
<accession>A0A1H2J945</accession>
<comment type="subcellular location">
    <subcellularLocation>
        <location evidence="1">Membrane</location>
        <topology evidence="1">Multi-pass membrane protein</topology>
    </subcellularLocation>
</comment>
<dbReference type="GO" id="GO:0008233">
    <property type="term" value="F:peptidase activity"/>
    <property type="evidence" value="ECO:0007669"/>
    <property type="project" value="UniProtKB-KW"/>
</dbReference>
<dbReference type="STRING" id="419479.SAMN04488563_2418"/>
<keyword evidence="4 5" id="KW-0472">Membrane</keyword>
<organism evidence="7 8">
    <name type="scientific">Jiangella alkaliphila</name>
    <dbReference type="NCBI Taxonomy" id="419479"/>
    <lineage>
        <taxon>Bacteria</taxon>
        <taxon>Bacillati</taxon>
        <taxon>Actinomycetota</taxon>
        <taxon>Actinomycetes</taxon>
        <taxon>Jiangellales</taxon>
        <taxon>Jiangellaceae</taxon>
        <taxon>Jiangella</taxon>
    </lineage>
</organism>
<dbReference type="PANTHER" id="PTHR33507:SF3">
    <property type="entry name" value="INNER MEMBRANE PROTEIN YBBJ"/>
    <property type="match status" value="1"/>
</dbReference>
<dbReference type="InterPro" id="IPR012340">
    <property type="entry name" value="NA-bd_OB-fold"/>
</dbReference>
<dbReference type="PANTHER" id="PTHR33507">
    <property type="entry name" value="INNER MEMBRANE PROTEIN YBBJ"/>
    <property type="match status" value="1"/>
</dbReference>
<keyword evidence="8" id="KW-1185">Reference proteome</keyword>
<keyword evidence="3 5" id="KW-1133">Transmembrane helix</keyword>
<evidence type="ECO:0000256" key="3">
    <source>
        <dbReference type="ARBA" id="ARBA00022989"/>
    </source>
</evidence>
<dbReference type="AlphaFoldDB" id="A0A1H2J945"/>
<dbReference type="Proteomes" id="UP000182977">
    <property type="component" value="Chromosome I"/>
</dbReference>
<evidence type="ECO:0000259" key="6">
    <source>
        <dbReference type="Pfam" id="PF01957"/>
    </source>
</evidence>
<feature type="domain" description="NfeD-like C-terminal" evidence="6">
    <location>
        <begin position="93"/>
        <end position="149"/>
    </location>
</feature>
<dbReference type="InterPro" id="IPR002810">
    <property type="entry name" value="NfeD-like_C"/>
</dbReference>
<dbReference type="SUPFAM" id="SSF141322">
    <property type="entry name" value="NfeD domain-like"/>
    <property type="match status" value="1"/>
</dbReference>
<dbReference type="GO" id="GO:0006508">
    <property type="term" value="P:proteolysis"/>
    <property type="evidence" value="ECO:0007669"/>
    <property type="project" value="UniProtKB-KW"/>
</dbReference>
<name>A0A1H2J945_9ACTN</name>
<sequence length="153" mass="16071">MQSLWDWFSDHAWVLGWAGTALVLGTIELTTLDFFFLMLSIGAASGAVAAGMGAEFIVQLLVAVGVSVALLGVVRPIAKKRLLKPTPSSFGAAALVGLNGVVIERVDAHRGLIKLAGEVWSARSYDGRSTFEEGTTVGVVEIRGATALVLEES</sequence>
<evidence type="ECO:0000256" key="2">
    <source>
        <dbReference type="ARBA" id="ARBA00022692"/>
    </source>
</evidence>
<keyword evidence="7" id="KW-0378">Hydrolase</keyword>
<proteinExistence type="predicted"/>